<sequence>MHLITNDLLKFKRSHMWAVVVLVPLIAVGVGAGNYSANAETLSAGWDSYFSQIMLFYGMLFCTAGIAVLAAYAWRVEHRGHNWMTMLTSTRGTGSLVAAKIAAISIAAATMHAVLVILALVAGFALGVPGALPVHLVAAAALSLAPIVAVAAWQSLLSMVIRSFAAPIGIAVMASLISFGALASGMPGVRFVSAPALLSETLWLGSTAVANAGALDFGTVLSVILASAALAAAAWAASEAYLRGTDARL</sequence>
<accession>A0A077HQ38</accession>
<dbReference type="STRING" id="401472.CUREI_05150"/>
<dbReference type="Pfam" id="PF12730">
    <property type="entry name" value="ABC2_membrane_4"/>
    <property type="match status" value="1"/>
</dbReference>
<dbReference type="OrthoDB" id="9781996at2"/>
<keyword evidence="1" id="KW-0812">Transmembrane</keyword>
<dbReference type="CDD" id="cd21809">
    <property type="entry name" value="ABC-2_lan_permease-like"/>
    <property type="match status" value="1"/>
</dbReference>
<keyword evidence="3" id="KW-1185">Reference proteome</keyword>
<dbReference type="KEGG" id="cuv:CUREI_05150"/>
<evidence type="ECO:0000313" key="2">
    <source>
        <dbReference type="EMBL" id="AIL96762.1"/>
    </source>
</evidence>
<gene>
    <name evidence="2" type="ORF">CUREI_05150</name>
</gene>
<feature type="transmembrane region" description="Helical" evidence="1">
    <location>
        <begin position="16"/>
        <end position="37"/>
    </location>
</feature>
<name>A0A077HQ38_9CORY</name>
<feature type="transmembrane region" description="Helical" evidence="1">
    <location>
        <begin position="49"/>
        <end position="74"/>
    </location>
</feature>
<feature type="transmembrane region" description="Helical" evidence="1">
    <location>
        <begin position="132"/>
        <end position="152"/>
    </location>
</feature>
<organism evidence="2 3">
    <name type="scientific">Corynebacterium ureicelerivorans</name>
    <dbReference type="NCBI Taxonomy" id="401472"/>
    <lineage>
        <taxon>Bacteria</taxon>
        <taxon>Bacillati</taxon>
        <taxon>Actinomycetota</taxon>
        <taxon>Actinomycetes</taxon>
        <taxon>Mycobacteriales</taxon>
        <taxon>Corynebacteriaceae</taxon>
        <taxon>Corynebacterium</taxon>
    </lineage>
</organism>
<dbReference type="HOGENOM" id="CLU_086622_2_0_11"/>
<feature type="transmembrane region" description="Helical" evidence="1">
    <location>
        <begin position="220"/>
        <end position="242"/>
    </location>
</feature>
<evidence type="ECO:0008006" key="4">
    <source>
        <dbReference type="Google" id="ProtNLM"/>
    </source>
</evidence>
<keyword evidence="1" id="KW-1133">Transmembrane helix</keyword>
<evidence type="ECO:0000313" key="3">
    <source>
        <dbReference type="Proteomes" id="UP000028939"/>
    </source>
</evidence>
<evidence type="ECO:0000256" key="1">
    <source>
        <dbReference type="SAM" id="Phobius"/>
    </source>
</evidence>
<dbReference type="EMBL" id="CP009215">
    <property type="protein sequence ID" value="AIL96762.1"/>
    <property type="molecule type" value="Genomic_DNA"/>
</dbReference>
<dbReference type="AlphaFoldDB" id="A0A077HQ38"/>
<feature type="transmembrane region" description="Helical" evidence="1">
    <location>
        <begin position="164"/>
        <end position="183"/>
    </location>
</feature>
<proteinExistence type="predicted"/>
<dbReference type="Proteomes" id="UP000028939">
    <property type="component" value="Chromosome"/>
</dbReference>
<keyword evidence="1" id="KW-0472">Membrane</keyword>
<feature type="transmembrane region" description="Helical" evidence="1">
    <location>
        <begin position="95"/>
        <end position="126"/>
    </location>
</feature>
<dbReference type="RefSeq" id="WP_038611140.1">
    <property type="nucleotide sequence ID" value="NZ_CP009215.1"/>
</dbReference>
<reference evidence="2 3" key="1">
    <citation type="submission" date="2014-08" db="EMBL/GenBank/DDBJ databases">
        <title>Complete genome sequence of Corynebacterium ureicelerivorans DSM 45051, a lipophilic and urea-splitting isolate from a blood culture of a septicaemia patient.</title>
        <authorList>
            <person name="Tippelt A."/>
            <person name="Albersmeier A."/>
            <person name="Brinkrolf K."/>
            <person name="Ruckert C."/>
            <person name="Tauch A."/>
        </authorList>
    </citation>
    <scope>NUCLEOTIDE SEQUENCE [LARGE SCALE GENOMIC DNA]</scope>
    <source>
        <strain evidence="2 3">IMMIB RIV-2301</strain>
    </source>
</reference>
<protein>
    <recommendedName>
        <fullName evidence="4">MrsE protein</fullName>
    </recommendedName>
</protein>